<comment type="function">
    <text evidence="5">Necessary for efficient RNA polymerase transcription elongation past template-encoded arresting sites. The arresting sites in DNA have the property of trapping a certain fraction of elongating RNA polymerases that pass through, resulting in locked ternary complexes. Cleavage of the nascent transcript by cleavage factors such as GreA or GreB allows the resumption of elongation from the new 3'terminus. GreA releases sequences of 2 to 3 nucleotides.</text>
</comment>
<evidence type="ECO:0000256" key="1">
    <source>
        <dbReference type="ARBA" id="ARBA00023015"/>
    </source>
</evidence>
<dbReference type="InterPro" id="IPR028624">
    <property type="entry name" value="Tscrpt_elong_fac_GreA/B"/>
</dbReference>
<dbReference type="InterPro" id="IPR036953">
    <property type="entry name" value="GreA/GreB_C_sf"/>
</dbReference>
<dbReference type="NCBIfam" id="TIGR01461">
    <property type="entry name" value="greB"/>
    <property type="match status" value="1"/>
</dbReference>
<dbReference type="Gene3D" id="3.10.50.30">
    <property type="entry name" value="Transcription elongation factor, GreA/GreB, C-terminal domain"/>
    <property type="match status" value="1"/>
</dbReference>
<organism evidence="8 9">
    <name type="scientific">Pendulispora brunnea</name>
    <dbReference type="NCBI Taxonomy" id="2905690"/>
    <lineage>
        <taxon>Bacteria</taxon>
        <taxon>Pseudomonadati</taxon>
        <taxon>Myxococcota</taxon>
        <taxon>Myxococcia</taxon>
        <taxon>Myxococcales</taxon>
        <taxon>Sorangiineae</taxon>
        <taxon>Pendulisporaceae</taxon>
        <taxon>Pendulispora</taxon>
    </lineage>
</organism>
<dbReference type="Proteomes" id="UP001379533">
    <property type="component" value="Chromosome"/>
</dbReference>
<keyword evidence="8" id="KW-0251">Elongation factor</keyword>
<gene>
    <name evidence="4 8" type="primary">greB</name>
    <name evidence="8" type="ORF">LZC95_13020</name>
</gene>
<dbReference type="SUPFAM" id="SSF54534">
    <property type="entry name" value="FKBP-like"/>
    <property type="match status" value="1"/>
</dbReference>
<evidence type="ECO:0000313" key="8">
    <source>
        <dbReference type="EMBL" id="WXA97753.1"/>
    </source>
</evidence>
<keyword evidence="8" id="KW-0648">Protein biosynthesis</keyword>
<keyword evidence="9" id="KW-1185">Reference proteome</keyword>
<dbReference type="InterPro" id="IPR001437">
    <property type="entry name" value="Tscrpt_elong_fac_GreA/B_C"/>
</dbReference>
<keyword evidence="2 4" id="KW-0238">DNA-binding</keyword>
<feature type="domain" description="Transcription elongation factor GreA/GreB N-terminal" evidence="7">
    <location>
        <begin position="5"/>
        <end position="75"/>
    </location>
</feature>
<dbReference type="SUPFAM" id="SSF46557">
    <property type="entry name" value="GreA transcript cleavage protein, N-terminal domain"/>
    <property type="match status" value="1"/>
</dbReference>
<evidence type="ECO:0000313" key="9">
    <source>
        <dbReference type="Proteomes" id="UP001379533"/>
    </source>
</evidence>
<dbReference type="Pfam" id="PF01272">
    <property type="entry name" value="GreA_GreB"/>
    <property type="match status" value="1"/>
</dbReference>
<evidence type="ECO:0000259" key="6">
    <source>
        <dbReference type="Pfam" id="PF01272"/>
    </source>
</evidence>
<comment type="function">
    <text evidence="4">Necessary for efficient RNA polymerase transcription elongation past template-encoded arresting sites. The arresting sites in DNA have the property of trapping a certain fraction of elongating RNA polymerases that pass through, resulting in locked ternary complexes. Cleavage of the nascent transcript by cleavage factors such as GreA or GreB allows the resumption of elongation from the new 3'terminus. GreB releases sequences of up to 9 nucleotides in length.</text>
</comment>
<dbReference type="InterPro" id="IPR036805">
    <property type="entry name" value="Tscrpt_elong_fac_GreA/B_N_sf"/>
</dbReference>
<dbReference type="EMBL" id="CP089982">
    <property type="protein sequence ID" value="WXA97753.1"/>
    <property type="molecule type" value="Genomic_DNA"/>
</dbReference>
<dbReference type="InterPro" id="IPR022691">
    <property type="entry name" value="Tscrpt_elong_fac_GreA/B_N"/>
</dbReference>
<dbReference type="InterPro" id="IPR018151">
    <property type="entry name" value="TF_GreA/GreB_CS"/>
</dbReference>
<dbReference type="GO" id="GO:0003746">
    <property type="term" value="F:translation elongation factor activity"/>
    <property type="evidence" value="ECO:0007669"/>
    <property type="project" value="UniProtKB-KW"/>
</dbReference>
<dbReference type="PROSITE" id="PS00829">
    <property type="entry name" value="GREAB_1"/>
    <property type="match status" value="1"/>
</dbReference>
<dbReference type="PIRSF" id="PIRSF006092">
    <property type="entry name" value="GreA_GreB"/>
    <property type="match status" value="1"/>
</dbReference>
<evidence type="ECO:0000256" key="5">
    <source>
        <dbReference type="RuleBase" id="RU000556"/>
    </source>
</evidence>
<dbReference type="HAMAP" id="MF_00930">
    <property type="entry name" value="GreB"/>
    <property type="match status" value="1"/>
</dbReference>
<reference evidence="8 9" key="1">
    <citation type="submission" date="2021-12" db="EMBL/GenBank/DDBJ databases">
        <title>Discovery of the Pendulisporaceae a myxobacterial family with distinct sporulation behavior and unique specialized metabolism.</title>
        <authorList>
            <person name="Garcia R."/>
            <person name="Popoff A."/>
            <person name="Bader C.D."/>
            <person name="Loehr J."/>
            <person name="Walesch S."/>
            <person name="Walt C."/>
            <person name="Boldt J."/>
            <person name="Bunk B."/>
            <person name="Haeckl F.J.F.P.J."/>
            <person name="Gunesch A.P."/>
            <person name="Birkelbach J."/>
            <person name="Nuebel U."/>
            <person name="Pietschmann T."/>
            <person name="Bach T."/>
            <person name="Mueller R."/>
        </authorList>
    </citation>
    <scope>NUCLEOTIDE SEQUENCE [LARGE SCALE GENOMIC DNA]</scope>
    <source>
        <strain evidence="8 9">MSr12523</strain>
    </source>
</reference>
<evidence type="ECO:0000256" key="4">
    <source>
        <dbReference type="HAMAP-Rule" id="MF_00930"/>
    </source>
</evidence>
<evidence type="ECO:0000256" key="2">
    <source>
        <dbReference type="ARBA" id="ARBA00023125"/>
    </source>
</evidence>
<proteinExistence type="inferred from homology"/>
<dbReference type="InterPro" id="IPR006359">
    <property type="entry name" value="Tscrpt_elong_fac_GreA"/>
</dbReference>
<dbReference type="NCBIfam" id="TIGR01462">
    <property type="entry name" value="greA"/>
    <property type="match status" value="1"/>
</dbReference>
<dbReference type="PANTHER" id="PTHR30437:SF6">
    <property type="entry name" value="TRANSCRIPTION ELONGATION FACTOR GREB"/>
    <property type="match status" value="1"/>
</dbReference>
<name>A0ABZ2KGF2_9BACT</name>
<accession>A0ABZ2KGF2</accession>
<dbReference type="RefSeq" id="WP_394848372.1">
    <property type="nucleotide sequence ID" value="NZ_CP089982.1"/>
</dbReference>
<evidence type="ECO:0000259" key="7">
    <source>
        <dbReference type="Pfam" id="PF03449"/>
    </source>
</evidence>
<evidence type="ECO:0000256" key="3">
    <source>
        <dbReference type="ARBA" id="ARBA00023163"/>
    </source>
</evidence>
<protein>
    <recommendedName>
        <fullName evidence="4">Transcription elongation factor GreB</fullName>
    </recommendedName>
    <alternativeName>
        <fullName evidence="4">Transcript cleavage factor GreB</fullName>
    </alternativeName>
</protein>
<keyword evidence="3 4" id="KW-0804">Transcription</keyword>
<comment type="similarity">
    <text evidence="4">Belongs to the GreA/GreB family. GreB subfamily.</text>
</comment>
<sequence>MADPNYITKEGAKRLQDELGHLRSQERPKVVQEVADAAAQGDRSENAEYIYGKKRLREIDRRIRFLTKRLEAAHVVTEPASTDRVFFGATVEVEDEEGVRSSYRIVGEDEIDLKRGHVSWRSPIGRALLKKEEGDVVLLRRPNGEIELTILSVRYLLDG</sequence>
<keyword evidence="1 4" id="KW-0805">Transcription regulation</keyword>
<dbReference type="PANTHER" id="PTHR30437">
    <property type="entry name" value="TRANSCRIPTION ELONGATION FACTOR GREA"/>
    <property type="match status" value="1"/>
</dbReference>
<feature type="domain" description="Transcription elongation factor GreA/GreB C-terminal" evidence="6">
    <location>
        <begin position="81"/>
        <end position="155"/>
    </location>
</feature>
<dbReference type="Pfam" id="PF03449">
    <property type="entry name" value="GreA_GreB_N"/>
    <property type="match status" value="1"/>
</dbReference>
<dbReference type="HAMAP" id="MF_00105">
    <property type="entry name" value="GreA_GreB"/>
    <property type="match status" value="1"/>
</dbReference>
<dbReference type="NCBIfam" id="NF002506">
    <property type="entry name" value="PRK01885.1"/>
    <property type="match status" value="1"/>
</dbReference>
<dbReference type="InterPro" id="IPR023459">
    <property type="entry name" value="Tscrpt_elong_fac_GreA/B_fam"/>
</dbReference>
<dbReference type="PROSITE" id="PS00830">
    <property type="entry name" value="GREAB_2"/>
    <property type="match status" value="1"/>
</dbReference>
<dbReference type="Gene3D" id="1.10.287.180">
    <property type="entry name" value="Transcription elongation factor, GreA/GreB, N-terminal domain"/>
    <property type="match status" value="1"/>
</dbReference>
<dbReference type="InterPro" id="IPR006358">
    <property type="entry name" value="Tscrpt_elong_fac_GreB"/>
</dbReference>